<keyword evidence="3" id="KW-1185">Reference proteome</keyword>
<gene>
    <name evidence="2" type="ORF">H920_08612</name>
</gene>
<dbReference type="Proteomes" id="UP000028990">
    <property type="component" value="Unassembled WGS sequence"/>
</dbReference>
<accession>A0A091DCY7</accession>
<protein>
    <submittedName>
        <fullName evidence="2">Uncharacterized protein</fullName>
    </submittedName>
</protein>
<reference evidence="2 3" key="1">
    <citation type="submission" date="2013-11" db="EMBL/GenBank/DDBJ databases">
        <title>The Damaraland mole rat (Fukomys damarensis) genome and evolution of African mole rats.</title>
        <authorList>
            <person name="Gladyshev V.N."/>
            <person name="Fang X."/>
        </authorList>
    </citation>
    <scope>NUCLEOTIDE SEQUENCE [LARGE SCALE GENOMIC DNA]</scope>
    <source>
        <tissue evidence="2">Liver</tissue>
    </source>
</reference>
<evidence type="ECO:0000313" key="2">
    <source>
        <dbReference type="EMBL" id="KFO30009.1"/>
    </source>
</evidence>
<proteinExistence type="predicted"/>
<dbReference type="EMBL" id="KN122517">
    <property type="protein sequence ID" value="KFO30009.1"/>
    <property type="molecule type" value="Genomic_DNA"/>
</dbReference>
<feature type="region of interest" description="Disordered" evidence="1">
    <location>
        <begin position="98"/>
        <end position="122"/>
    </location>
</feature>
<dbReference type="AlphaFoldDB" id="A0A091DCY7"/>
<sequence>MPMDIAAMSSTERPSCPGVTLCVSGSTHRVARALICPILVKMLSLEWPRNVIAFRDGWAVEKEQTFQSSHTQAETQLGERETSHSCCLGPAEATLAAVSPPLKHPGTRGAQGAQGVERPSGKLCMTKPFTEEAGGVHVTSEASSFAPQGLVFPSEPLKKLLGIRLPPSSAMSTTTATSSS</sequence>
<organism evidence="2 3">
    <name type="scientific">Fukomys damarensis</name>
    <name type="common">Damaraland mole rat</name>
    <name type="synonym">Cryptomys damarensis</name>
    <dbReference type="NCBI Taxonomy" id="885580"/>
    <lineage>
        <taxon>Eukaryota</taxon>
        <taxon>Metazoa</taxon>
        <taxon>Chordata</taxon>
        <taxon>Craniata</taxon>
        <taxon>Vertebrata</taxon>
        <taxon>Euteleostomi</taxon>
        <taxon>Mammalia</taxon>
        <taxon>Eutheria</taxon>
        <taxon>Euarchontoglires</taxon>
        <taxon>Glires</taxon>
        <taxon>Rodentia</taxon>
        <taxon>Hystricomorpha</taxon>
        <taxon>Bathyergidae</taxon>
        <taxon>Fukomys</taxon>
    </lineage>
</organism>
<name>A0A091DCY7_FUKDA</name>
<evidence type="ECO:0000313" key="3">
    <source>
        <dbReference type="Proteomes" id="UP000028990"/>
    </source>
</evidence>
<evidence type="ECO:0000256" key="1">
    <source>
        <dbReference type="SAM" id="MobiDB-lite"/>
    </source>
</evidence>